<dbReference type="Gramene" id="novel_model_4783_5bd9a17a.2.5bd9b13a">
    <property type="protein sequence ID" value="cds.novel_model_4783_5bd9a17a.2.5bd9b13a"/>
    <property type="gene ID" value="novel_gene_2499_5bd9a17a"/>
</dbReference>
<dbReference type="EnsemblPlants" id="novel_model_4783_5bd9a17a.2.5bd9b13a">
    <property type="protein sequence ID" value="cds.novel_model_4783_5bd9a17a.2.5bd9b13a"/>
    <property type="gene ID" value="novel_gene_2499_5bd9a17a"/>
</dbReference>
<dbReference type="EMBL" id="UZAU01000563">
    <property type="status" value="NOT_ANNOTATED_CDS"/>
    <property type="molecule type" value="Genomic_DNA"/>
</dbReference>
<dbReference type="AlphaFoldDB" id="A0A803R3W1"/>
<sequence>MILSNDSDSGNCNKACKNCIINLVCYLLKPIPVVLLKKKLFPESFFPIGEFEMRMRMRMNAVDRKRKKIKRKN</sequence>
<organism evidence="1 2">
    <name type="scientific">Cannabis sativa</name>
    <name type="common">Hemp</name>
    <name type="synonym">Marijuana</name>
    <dbReference type="NCBI Taxonomy" id="3483"/>
    <lineage>
        <taxon>Eukaryota</taxon>
        <taxon>Viridiplantae</taxon>
        <taxon>Streptophyta</taxon>
        <taxon>Embryophyta</taxon>
        <taxon>Tracheophyta</taxon>
        <taxon>Spermatophyta</taxon>
        <taxon>Magnoliopsida</taxon>
        <taxon>eudicotyledons</taxon>
        <taxon>Gunneridae</taxon>
        <taxon>Pentapetalae</taxon>
        <taxon>rosids</taxon>
        <taxon>fabids</taxon>
        <taxon>Rosales</taxon>
        <taxon>Cannabaceae</taxon>
        <taxon>Cannabis</taxon>
    </lineage>
</organism>
<protein>
    <submittedName>
        <fullName evidence="1">Uncharacterized protein</fullName>
    </submittedName>
</protein>
<reference evidence="1" key="1">
    <citation type="submission" date="2018-11" db="EMBL/GenBank/DDBJ databases">
        <authorList>
            <person name="Grassa J C."/>
        </authorList>
    </citation>
    <scope>NUCLEOTIDE SEQUENCE [LARGE SCALE GENOMIC DNA]</scope>
</reference>
<evidence type="ECO:0000313" key="2">
    <source>
        <dbReference type="Proteomes" id="UP000596661"/>
    </source>
</evidence>
<name>A0A803R3W1_CANSA</name>
<dbReference type="Proteomes" id="UP000596661">
    <property type="component" value="Chromosome 6"/>
</dbReference>
<evidence type="ECO:0000313" key="1">
    <source>
        <dbReference type="EnsemblPlants" id="cds.novel_model_4783_5bd9a17a.2.5bd9b13a"/>
    </source>
</evidence>
<reference evidence="1" key="2">
    <citation type="submission" date="2021-03" db="UniProtKB">
        <authorList>
            <consortium name="EnsemblPlants"/>
        </authorList>
    </citation>
    <scope>IDENTIFICATION</scope>
</reference>
<proteinExistence type="predicted"/>
<keyword evidence="2" id="KW-1185">Reference proteome</keyword>
<accession>A0A803R3W1</accession>